<dbReference type="AlphaFoldDB" id="A0A9D7SV88"/>
<keyword evidence="1" id="KW-0812">Transmembrane</keyword>
<gene>
    <name evidence="2" type="ORF">IPP15_03820</name>
</gene>
<dbReference type="Proteomes" id="UP000808337">
    <property type="component" value="Unassembled WGS sequence"/>
</dbReference>
<evidence type="ECO:0000313" key="2">
    <source>
        <dbReference type="EMBL" id="MBK9981544.1"/>
    </source>
</evidence>
<evidence type="ECO:0000313" key="3">
    <source>
        <dbReference type="Proteomes" id="UP000808337"/>
    </source>
</evidence>
<keyword evidence="1" id="KW-1133">Transmembrane helix</keyword>
<accession>A0A9D7SV88</accession>
<keyword evidence="1" id="KW-0472">Membrane</keyword>
<name>A0A9D7SV88_9BACT</name>
<sequence length="87" mass="9693">MKKVNRILLAIFIICSTAIYSENTYAQCPMCHITAESNLANGGSQGKGLNAGILYMLALPYTLVGFFGLIVWRNNRRNKEDELEVLP</sequence>
<dbReference type="EMBL" id="JADKGY010000001">
    <property type="protein sequence ID" value="MBK9981544.1"/>
    <property type="molecule type" value="Genomic_DNA"/>
</dbReference>
<evidence type="ECO:0000256" key="1">
    <source>
        <dbReference type="SAM" id="Phobius"/>
    </source>
</evidence>
<proteinExistence type="predicted"/>
<comment type="caution">
    <text evidence="2">The sequence shown here is derived from an EMBL/GenBank/DDBJ whole genome shotgun (WGS) entry which is preliminary data.</text>
</comment>
<organism evidence="2 3">
    <name type="scientific">Candidatus Opimibacter skivensis</name>
    <dbReference type="NCBI Taxonomy" id="2982028"/>
    <lineage>
        <taxon>Bacteria</taxon>
        <taxon>Pseudomonadati</taxon>
        <taxon>Bacteroidota</taxon>
        <taxon>Saprospiria</taxon>
        <taxon>Saprospirales</taxon>
        <taxon>Saprospiraceae</taxon>
        <taxon>Candidatus Opimibacter</taxon>
    </lineage>
</organism>
<protein>
    <submittedName>
        <fullName evidence="2">Uncharacterized protein</fullName>
    </submittedName>
</protein>
<reference evidence="2 3" key="1">
    <citation type="submission" date="2020-10" db="EMBL/GenBank/DDBJ databases">
        <title>Connecting structure to function with the recovery of over 1000 high-quality activated sludge metagenome-assembled genomes encoding full-length rRNA genes using long-read sequencing.</title>
        <authorList>
            <person name="Singleton C.M."/>
            <person name="Petriglieri F."/>
            <person name="Kristensen J.M."/>
            <person name="Kirkegaard R.H."/>
            <person name="Michaelsen T.Y."/>
            <person name="Andersen M.H."/>
            <person name="Karst S.M."/>
            <person name="Dueholm M.S."/>
            <person name="Nielsen P.H."/>
            <person name="Albertsen M."/>
        </authorList>
    </citation>
    <scope>NUCLEOTIDE SEQUENCE [LARGE SCALE GENOMIC DNA]</scope>
    <source>
        <strain evidence="2">Ribe_18-Q3-R11-54_MAXAC.273</strain>
    </source>
</reference>
<feature type="transmembrane region" description="Helical" evidence="1">
    <location>
        <begin position="50"/>
        <end position="72"/>
    </location>
</feature>